<sequence>MRNIISQFVRYPFYGKMIIAVVLIAGFTSLGFMKKSFFPETESKIITVSMVFPGASPKEVEEGITSRIEDAVRGIVGIKEMNSVSSEGFARLTITTTGDYDLDETLADVKNAVDGIPSFPSGAEKAVIAKRRSTTPAVRLSVTGDTDLISLKKYADIIYDDLMRSKVMSQISLSGFPNLELSVEVKEDDLRRYNLTFSEISMAIANNNIDISGGAIKNEVEEILIRSRNRSVNPEEIGEIILKANPDGSYIQIRDVANIYFQFQDVPNATFVNRNPAISIMVNKLNDEDLEEISEYCNKYAKEFNEKYTDATLEIGFDFVNLLQSRLSLLYKNGGYGLLLVVISLALFLSFRLSLWVAWGIPASFLGMFIIANLMGVTINMISLFGMILIIGILVDDGIVIGENIYSHFEKGKSPRRAAIDGTMEVVPAVLTSVTTTMVAFSPLLLVTGNMEFLYEMAFVVVACLSMSLFESLFVLPSHVGNEKVLQRNRKDNFFNRFRGKIEKGIGYVRDRVYAGTLDRVVRWRWYVLFIPVALLLVTMGLFKGGFIQSTFFPNVAFDTFSMNIAYKPGSNKDITIARLKKFENAVWEVNDELMEEFQDTANFIKYTSLSSGNAFGGQEVGPHAGNLSVTLRDMEGAPVSSFDISGRVKDKLGDVSDLEKFTIGANNRWGAPVSVSLLGNDLDELNQANDYFQGELRKMSSLYNINDNNPLGSREVRLKLKPKAFYLGMNLMSITSQIRQGFFGGQAQRLQEGKDEIKVWVRYPKSDRVFIGQMEDMRIRTPKGEFPLSELIDYEILRGPVSIQRYNGSREIRVDAEIIDPSEPVPPILEYIETTILPDLEARFPSVRPEFQGQAKRSAEDIAELKIYFSIAFMLIIFIVMIHFRSFTQGIIVLMMIPLGWLGSAWGHGLEGFPVSMLSVWGMVALSGVIINDAVVFLSKYNSLIQEGMEPEPAVKAAGKARFRAIILTTITTSVGLYPLILENSFQAQFLIPMAIALAYGVLVGTLFLLLFFPVLILILNDIRRISKSIWEGEEILARDVEPKVKESKVSLD</sequence>
<dbReference type="KEGG" id="mbas:ALGA_0707"/>
<dbReference type="Gene3D" id="3.30.70.1430">
    <property type="entry name" value="Multidrug efflux transporter AcrB pore domain"/>
    <property type="match status" value="2"/>
</dbReference>
<evidence type="ECO:0000313" key="3">
    <source>
        <dbReference type="Proteomes" id="UP000218267"/>
    </source>
</evidence>
<dbReference type="Gene3D" id="3.30.70.1320">
    <property type="entry name" value="Multidrug efflux transporter AcrB pore domain like"/>
    <property type="match status" value="1"/>
</dbReference>
<protein>
    <submittedName>
        <fullName evidence="2">Acriflavin resistance protein</fullName>
    </submittedName>
</protein>
<feature type="transmembrane region" description="Helical" evidence="1">
    <location>
        <begin position="453"/>
        <end position="476"/>
    </location>
</feature>
<dbReference type="Gene3D" id="1.20.1640.10">
    <property type="entry name" value="Multidrug efflux transporter AcrB transmembrane domain"/>
    <property type="match status" value="2"/>
</dbReference>
<dbReference type="AlphaFoldDB" id="A0A1Y1CFE2"/>
<dbReference type="GO" id="GO:0005886">
    <property type="term" value="C:plasma membrane"/>
    <property type="evidence" value="ECO:0007669"/>
    <property type="project" value="TreeGrafter"/>
</dbReference>
<accession>A0A1Y1CFE2</accession>
<dbReference type="Proteomes" id="UP000218267">
    <property type="component" value="Chromosome"/>
</dbReference>
<dbReference type="SUPFAM" id="SSF82714">
    <property type="entry name" value="Multidrug efflux transporter AcrB TolC docking domain, DN and DC subdomains"/>
    <property type="match status" value="2"/>
</dbReference>
<feature type="transmembrane region" description="Helical" evidence="1">
    <location>
        <begin position="995"/>
        <end position="1021"/>
    </location>
</feature>
<reference evidence="2 3" key="1">
    <citation type="journal article" date="2018" name="Mar. Genomics">
        <title>Complete genome sequence of Marinifilaceae bacterium strain SPP2, isolated from the Antarctic marine sediment.</title>
        <authorList>
            <person name="Watanabe M."/>
            <person name="Kojima H."/>
            <person name="Fukui M."/>
        </authorList>
    </citation>
    <scope>NUCLEOTIDE SEQUENCE [LARGE SCALE GENOMIC DNA]</scope>
    <source>
        <strain evidence="2 3">SPP2</strain>
    </source>
</reference>
<feature type="transmembrane region" description="Helical" evidence="1">
    <location>
        <begin position="892"/>
        <end position="909"/>
    </location>
</feature>
<dbReference type="Gene3D" id="3.30.70.1440">
    <property type="entry name" value="Multidrug efflux transporter AcrB pore domain"/>
    <property type="match status" value="1"/>
</dbReference>
<proteinExistence type="predicted"/>
<feature type="transmembrane region" description="Helical" evidence="1">
    <location>
        <begin position="336"/>
        <end position="359"/>
    </location>
</feature>
<dbReference type="PANTHER" id="PTHR32063">
    <property type="match status" value="1"/>
</dbReference>
<dbReference type="SUPFAM" id="SSF82866">
    <property type="entry name" value="Multidrug efflux transporter AcrB transmembrane domain"/>
    <property type="match status" value="2"/>
</dbReference>
<keyword evidence="1" id="KW-0472">Membrane</keyword>
<dbReference type="Gene3D" id="3.30.2090.10">
    <property type="entry name" value="Multidrug efflux transporter AcrB TolC docking domain, DN and DC subdomains"/>
    <property type="match status" value="2"/>
</dbReference>
<feature type="transmembrane region" description="Helical" evidence="1">
    <location>
        <begin position="426"/>
        <end position="447"/>
    </location>
</feature>
<feature type="transmembrane region" description="Helical" evidence="1">
    <location>
        <begin position="13"/>
        <end position="33"/>
    </location>
</feature>
<organism evidence="2 3">
    <name type="scientific">Labilibaculum antarcticum</name>
    <dbReference type="NCBI Taxonomy" id="1717717"/>
    <lineage>
        <taxon>Bacteria</taxon>
        <taxon>Pseudomonadati</taxon>
        <taxon>Bacteroidota</taxon>
        <taxon>Bacteroidia</taxon>
        <taxon>Marinilabiliales</taxon>
        <taxon>Marinifilaceae</taxon>
        <taxon>Labilibaculum</taxon>
    </lineage>
</organism>
<dbReference type="SUPFAM" id="SSF82693">
    <property type="entry name" value="Multidrug efflux transporter AcrB pore domain, PN1, PN2, PC1 and PC2 subdomains"/>
    <property type="match status" value="1"/>
</dbReference>
<keyword evidence="1" id="KW-0812">Transmembrane</keyword>
<feature type="transmembrane region" description="Helical" evidence="1">
    <location>
        <begin position="526"/>
        <end position="543"/>
    </location>
</feature>
<dbReference type="Pfam" id="PF00873">
    <property type="entry name" value="ACR_tran"/>
    <property type="match status" value="1"/>
</dbReference>
<feature type="transmembrane region" description="Helical" evidence="1">
    <location>
        <begin position="365"/>
        <end position="395"/>
    </location>
</feature>
<evidence type="ECO:0000256" key="1">
    <source>
        <dbReference type="SAM" id="Phobius"/>
    </source>
</evidence>
<dbReference type="RefSeq" id="WP_096428029.1">
    <property type="nucleotide sequence ID" value="NZ_AP018042.1"/>
</dbReference>
<keyword evidence="3" id="KW-1185">Reference proteome</keyword>
<dbReference type="EMBL" id="AP018042">
    <property type="protein sequence ID" value="BAX79096.1"/>
    <property type="molecule type" value="Genomic_DNA"/>
</dbReference>
<keyword evidence="1" id="KW-1133">Transmembrane helix</keyword>
<dbReference type="OrthoDB" id="9798415at2"/>
<dbReference type="InterPro" id="IPR001036">
    <property type="entry name" value="Acrflvin-R"/>
</dbReference>
<dbReference type="PRINTS" id="PR00702">
    <property type="entry name" value="ACRIFLAVINRP"/>
</dbReference>
<gene>
    <name evidence="2" type="ORF">ALGA_0707</name>
</gene>
<feature type="transmembrane region" description="Helical" evidence="1">
    <location>
        <begin position="921"/>
        <end position="943"/>
    </location>
</feature>
<evidence type="ECO:0000313" key="2">
    <source>
        <dbReference type="EMBL" id="BAX79096.1"/>
    </source>
</evidence>
<dbReference type="InterPro" id="IPR027463">
    <property type="entry name" value="AcrB_DN_DC_subdom"/>
</dbReference>
<dbReference type="GO" id="GO:0042910">
    <property type="term" value="F:xenobiotic transmembrane transporter activity"/>
    <property type="evidence" value="ECO:0007669"/>
    <property type="project" value="TreeGrafter"/>
</dbReference>
<dbReference type="PANTHER" id="PTHR32063:SF33">
    <property type="entry name" value="RND SUPERFAMILY EFFLUX PUMP PERMEASE COMPONENT"/>
    <property type="match status" value="1"/>
</dbReference>
<reference evidence="3" key="2">
    <citation type="journal article" date="2020" name="Antonie Van Leeuwenhoek">
        <title>Labilibaculum antarcticum sp. nov., a novel facultative anaerobic, psychrotorelant bacterium isolated from marine sediment of Antarctica.</title>
        <authorList>
            <person name="Watanabe M."/>
            <person name="Kojima H."/>
            <person name="Fukui M."/>
        </authorList>
    </citation>
    <scope>NUCLEOTIDE SEQUENCE [LARGE SCALE GENOMIC DNA]</scope>
    <source>
        <strain evidence="3">SPP2</strain>
    </source>
</reference>
<feature type="transmembrane region" description="Helical" evidence="1">
    <location>
        <begin position="964"/>
        <end position="983"/>
    </location>
</feature>
<name>A0A1Y1CFE2_9BACT</name>
<feature type="transmembrane region" description="Helical" evidence="1">
    <location>
        <begin position="868"/>
        <end position="885"/>
    </location>
</feature>